<dbReference type="EMBL" id="SZVO01000001">
    <property type="protein sequence ID" value="TKT94080.1"/>
    <property type="molecule type" value="Genomic_DNA"/>
</dbReference>
<evidence type="ECO:0000313" key="1">
    <source>
        <dbReference type="EMBL" id="TKT94080.1"/>
    </source>
</evidence>
<proteinExistence type="predicted"/>
<evidence type="ECO:0008006" key="3">
    <source>
        <dbReference type="Google" id="ProtNLM"/>
    </source>
</evidence>
<sequence length="146" mass="17240">MRKDIFIDTNIIKNFTNPLDPEYKKLISWIRAEGVLVINQKLLIEYGRTNQNIFVLINELTRNGRLIKFEKSDLDEVKFSKVFEKKLKSNSEDWPHLKTIWLSERKIGIIIDLGLRQDVNNSPKRDGINPKAFSRPEHIDYINYIP</sequence>
<dbReference type="RefSeq" id="WP_137338369.1">
    <property type="nucleotide sequence ID" value="NZ_SZVO01000001.1"/>
</dbReference>
<dbReference type="AlphaFoldDB" id="A0A4U6D997"/>
<dbReference type="OrthoDB" id="957162at2"/>
<reference evidence="1 2" key="1">
    <citation type="submission" date="2019-05" db="EMBL/GenBank/DDBJ databases">
        <title>Dyadobacter AR-3-8 sp. nov., isolated from arctic soil.</title>
        <authorList>
            <person name="Chaudhary D.K."/>
        </authorList>
    </citation>
    <scope>NUCLEOTIDE SEQUENCE [LARGE SCALE GENOMIC DNA]</scope>
    <source>
        <strain evidence="1 2">AR-3-8</strain>
    </source>
</reference>
<name>A0A4U6D997_9BACT</name>
<dbReference type="Proteomes" id="UP000304900">
    <property type="component" value="Unassembled WGS sequence"/>
</dbReference>
<keyword evidence="2" id="KW-1185">Reference proteome</keyword>
<organism evidence="1 2">
    <name type="scientific">Dyadobacter frigoris</name>
    <dbReference type="NCBI Taxonomy" id="2576211"/>
    <lineage>
        <taxon>Bacteria</taxon>
        <taxon>Pseudomonadati</taxon>
        <taxon>Bacteroidota</taxon>
        <taxon>Cytophagia</taxon>
        <taxon>Cytophagales</taxon>
        <taxon>Spirosomataceae</taxon>
        <taxon>Dyadobacter</taxon>
    </lineage>
</organism>
<evidence type="ECO:0000313" key="2">
    <source>
        <dbReference type="Proteomes" id="UP000304900"/>
    </source>
</evidence>
<accession>A0A4U6D997</accession>
<comment type="caution">
    <text evidence="1">The sequence shown here is derived from an EMBL/GenBank/DDBJ whole genome shotgun (WGS) entry which is preliminary data.</text>
</comment>
<gene>
    <name evidence="1" type="ORF">FDK13_02395</name>
</gene>
<protein>
    <recommendedName>
        <fullName evidence="3">DUF4411 family protein</fullName>
    </recommendedName>
</protein>